<reference evidence="1" key="1">
    <citation type="submission" date="2021-03" db="EMBL/GenBank/DDBJ databases">
        <authorList>
            <consortium name="DOE Joint Genome Institute"/>
            <person name="Ahrendt S."/>
            <person name="Looney B.P."/>
            <person name="Miyauchi S."/>
            <person name="Morin E."/>
            <person name="Drula E."/>
            <person name="Courty P.E."/>
            <person name="Chicoki N."/>
            <person name="Fauchery L."/>
            <person name="Kohler A."/>
            <person name="Kuo A."/>
            <person name="Labutti K."/>
            <person name="Pangilinan J."/>
            <person name="Lipzen A."/>
            <person name="Riley R."/>
            <person name="Andreopoulos W."/>
            <person name="He G."/>
            <person name="Johnson J."/>
            <person name="Barry K.W."/>
            <person name="Grigoriev I.V."/>
            <person name="Nagy L."/>
            <person name="Hibbett D."/>
            <person name="Henrissat B."/>
            <person name="Matheny P.B."/>
            <person name="Labbe J."/>
            <person name="Martin F."/>
        </authorList>
    </citation>
    <scope>NUCLEOTIDE SEQUENCE</scope>
    <source>
        <strain evidence="1">HHB10654</strain>
    </source>
</reference>
<evidence type="ECO:0000313" key="1">
    <source>
        <dbReference type="EMBL" id="KAI0063962.1"/>
    </source>
</evidence>
<keyword evidence="2" id="KW-1185">Reference proteome</keyword>
<organism evidence="1 2">
    <name type="scientific">Artomyces pyxidatus</name>
    <dbReference type="NCBI Taxonomy" id="48021"/>
    <lineage>
        <taxon>Eukaryota</taxon>
        <taxon>Fungi</taxon>
        <taxon>Dikarya</taxon>
        <taxon>Basidiomycota</taxon>
        <taxon>Agaricomycotina</taxon>
        <taxon>Agaricomycetes</taxon>
        <taxon>Russulales</taxon>
        <taxon>Auriscalpiaceae</taxon>
        <taxon>Artomyces</taxon>
    </lineage>
</organism>
<accession>A0ACB8T628</accession>
<sequence length="175" mass="19465">MSPSQAHPGRHPLPSWSCTRASIVADMPQLGNRGHQVRPFFDCVHSFFDRVHPFPSKHRLFFFADAINSYSFDARRSDLTTAHHPLPSRPPPELSMQSSQPPLVKRRKPHFSPSYPSAGYSASQPTASRGEPASASQRPAVPYTAMPLMFHVPALSMGIILSLRNPYLQALSLRP</sequence>
<proteinExistence type="predicted"/>
<reference evidence="1" key="2">
    <citation type="journal article" date="2022" name="New Phytol.">
        <title>Evolutionary transition to the ectomycorrhizal habit in the genomes of a hyperdiverse lineage of mushroom-forming fungi.</title>
        <authorList>
            <person name="Looney B."/>
            <person name="Miyauchi S."/>
            <person name="Morin E."/>
            <person name="Drula E."/>
            <person name="Courty P.E."/>
            <person name="Kohler A."/>
            <person name="Kuo A."/>
            <person name="LaButti K."/>
            <person name="Pangilinan J."/>
            <person name="Lipzen A."/>
            <person name="Riley R."/>
            <person name="Andreopoulos W."/>
            <person name="He G."/>
            <person name="Johnson J."/>
            <person name="Nolan M."/>
            <person name="Tritt A."/>
            <person name="Barry K.W."/>
            <person name="Grigoriev I.V."/>
            <person name="Nagy L.G."/>
            <person name="Hibbett D."/>
            <person name="Henrissat B."/>
            <person name="Matheny P.B."/>
            <person name="Labbe J."/>
            <person name="Martin F.M."/>
        </authorList>
    </citation>
    <scope>NUCLEOTIDE SEQUENCE</scope>
    <source>
        <strain evidence="1">HHB10654</strain>
    </source>
</reference>
<dbReference type="EMBL" id="MU277200">
    <property type="protein sequence ID" value="KAI0063962.1"/>
    <property type="molecule type" value="Genomic_DNA"/>
</dbReference>
<gene>
    <name evidence="1" type="ORF">BV25DRAFT_324673</name>
</gene>
<protein>
    <submittedName>
        <fullName evidence="1">Uncharacterized protein</fullName>
    </submittedName>
</protein>
<comment type="caution">
    <text evidence="1">The sequence shown here is derived from an EMBL/GenBank/DDBJ whole genome shotgun (WGS) entry which is preliminary data.</text>
</comment>
<dbReference type="Proteomes" id="UP000814140">
    <property type="component" value="Unassembled WGS sequence"/>
</dbReference>
<evidence type="ECO:0000313" key="2">
    <source>
        <dbReference type="Proteomes" id="UP000814140"/>
    </source>
</evidence>
<name>A0ACB8T628_9AGAM</name>